<dbReference type="EMBL" id="JAHGAV010000109">
    <property type="protein sequence ID" value="KAG6931859.1"/>
    <property type="molecule type" value="Genomic_DNA"/>
</dbReference>
<protein>
    <submittedName>
        <fullName evidence="1">Uncharacterized protein</fullName>
    </submittedName>
</protein>
<gene>
    <name evidence="1" type="ORF">G0U57_000667</name>
</gene>
<feature type="non-terminal residue" evidence="1">
    <location>
        <position position="1"/>
    </location>
</feature>
<comment type="caution">
    <text evidence="1">The sequence shown here is derived from an EMBL/GenBank/DDBJ whole genome shotgun (WGS) entry which is preliminary data.</text>
</comment>
<evidence type="ECO:0000313" key="1">
    <source>
        <dbReference type="EMBL" id="KAG6931859.1"/>
    </source>
</evidence>
<evidence type="ECO:0000313" key="2">
    <source>
        <dbReference type="Proteomes" id="UP000765507"/>
    </source>
</evidence>
<sequence>FLHPSGLPRDLSELPVFYQDLLRTWKLFSATRSFVATEGADLLAEPLLHNPNLRVQVAESPSVCRRLVLADATRVGDLLDYGTGDWVAPRALARRMGLATPRTPRRVLREVKAALLPGSLDFLRRALREGA</sequence>
<name>A0A8T1SSF2_CHESE</name>
<organism evidence="1 2">
    <name type="scientific">Chelydra serpentina</name>
    <name type="common">Snapping turtle</name>
    <name type="synonym">Testudo serpentina</name>
    <dbReference type="NCBI Taxonomy" id="8475"/>
    <lineage>
        <taxon>Eukaryota</taxon>
        <taxon>Metazoa</taxon>
        <taxon>Chordata</taxon>
        <taxon>Craniata</taxon>
        <taxon>Vertebrata</taxon>
        <taxon>Euteleostomi</taxon>
        <taxon>Archelosauria</taxon>
        <taxon>Testudinata</taxon>
        <taxon>Testudines</taxon>
        <taxon>Cryptodira</taxon>
        <taxon>Durocryptodira</taxon>
        <taxon>Americhelydia</taxon>
        <taxon>Chelydroidea</taxon>
        <taxon>Chelydridae</taxon>
        <taxon>Chelydra</taxon>
    </lineage>
</organism>
<dbReference type="Proteomes" id="UP000765507">
    <property type="component" value="Unassembled WGS sequence"/>
</dbReference>
<accession>A0A8T1SSF2</accession>
<feature type="non-terminal residue" evidence="1">
    <location>
        <position position="131"/>
    </location>
</feature>
<keyword evidence="2" id="KW-1185">Reference proteome</keyword>
<dbReference type="AlphaFoldDB" id="A0A8T1SSF2"/>
<reference evidence="1 2" key="1">
    <citation type="journal article" date="2020" name="G3 (Bethesda)">
        <title>Draft Genome of the Common Snapping Turtle, Chelydra serpentina, a Model for Phenotypic Plasticity in Reptiles.</title>
        <authorList>
            <person name="Das D."/>
            <person name="Singh S.K."/>
            <person name="Bierstedt J."/>
            <person name="Erickson A."/>
            <person name="Galli G.L.J."/>
            <person name="Crossley D.A. 2nd"/>
            <person name="Rhen T."/>
        </authorList>
    </citation>
    <scope>NUCLEOTIDE SEQUENCE [LARGE SCALE GENOMIC DNA]</scope>
    <source>
        <strain evidence="1">KW</strain>
    </source>
</reference>
<proteinExistence type="predicted"/>